<dbReference type="PANTHER" id="PTHR31623">
    <property type="entry name" value="F21J9.9"/>
    <property type="match status" value="1"/>
</dbReference>
<evidence type="ECO:0000313" key="4">
    <source>
        <dbReference type="Proteomes" id="UP000694861"/>
    </source>
</evidence>
<reference evidence="5" key="2">
    <citation type="submission" date="2025-08" db="UniProtKB">
        <authorList>
            <consortium name="RefSeq"/>
        </authorList>
    </citation>
    <scope>IDENTIFICATION</scope>
</reference>
<organism evidence="4 5">
    <name type="scientific">Prunus mume</name>
    <name type="common">Japanese apricot</name>
    <name type="synonym">Armeniaca mume</name>
    <dbReference type="NCBI Taxonomy" id="102107"/>
    <lineage>
        <taxon>Eukaryota</taxon>
        <taxon>Viridiplantae</taxon>
        <taxon>Streptophyta</taxon>
        <taxon>Embryophyta</taxon>
        <taxon>Tracheophyta</taxon>
        <taxon>Spermatophyta</taxon>
        <taxon>Magnoliopsida</taxon>
        <taxon>eudicotyledons</taxon>
        <taxon>Gunneridae</taxon>
        <taxon>Pentapetalae</taxon>
        <taxon>rosids</taxon>
        <taxon>fabids</taxon>
        <taxon>Rosales</taxon>
        <taxon>Rosaceae</taxon>
        <taxon>Amygdaloideae</taxon>
        <taxon>Amygdaleae</taxon>
        <taxon>Prunus</taxon>
    </lineage>
</organism>
<sequence length="475" mass="53844">MWSSHIIASEFQGHFISLHPHHLRFVILNLCNFMTTMEVEIISRETIKPFTSTSPHNRTYNLSFLEQVNPRTYVPVVYFYPKEASETPDFLTGGDKSNQLKKSLSETLAKYYPFAGRIRDRVSIDCNDDGVTFVEARIKNIELSEILEHPKDEVLDLLFTDNLQWNDDSNINVLLAVQVSFFDCGGMAVGICMSHKIADTSTMINFINDWAAVARNNKKCDQYVPSPEFISATVFPRCDLPLSPEAMIEKSNCVTKRFVFDATKIAALKAIVTEKLQNPTRVEAVTAFIHSRAISALRSTSGSSSNPTTFIQTVNLRARMVPPLPQSSAGSMIWFFTVSTAEDSVVELHDLVGQMKQRKTKFCDTYVRKFRAKDQWPSIFKECIQESRKPFSKGNLVIYRCSSWCRFPVYEADFGWGKPIWVTIASCAMKNAVFMIDTRDGEGIEAYVNLEKQELDVFERDAELLAFASLNPSVI</sequence>
<keyword evidence="3" id="KW-0012">Acyltransferase</keyword>
<dbReference type="GeneID" id="103321964"/>
<proteinExistence type="inferred from homology"/>
<evidence type="ECO:0000256" key="1">
    <source>
        <dbReference type="ARBA" id="ARBA00009861"/>
    </source>
</evidence>
<keyword evidence="2" id="KW-0808">Transferase</keyword>
<accession>A0ABM0NAX2</accession>
<dbReference type="Pfam" id="PF02458">
    <property type="entry name" value="Transferase"/>
    <property type="match status" value="1"/>
</dbReference>
<name>A0ABM0NAX2_PRUMU</name>
<evidence type="ECO:0000256" key="3">
    <source>
        <dbReference type="ARBA" id="ARBA00023315"/>
    </source>
</evidence>
<reference evidence="4" key="1">
    <citation type="journal article" date="2012" name="Nat. Commun.">
        <title>The genome of Prunus mume.</title>
        <authorList>
            <person name="Zhang Q."/>
            <person name="Chen W."/>
            <person name="Sun L."/>
            <person name="Zhao F."/>
            <person name="Huang B."/>
            <person name="Yang W."/>
            <person name="Tao Y."/>
            <person name="Wang J."/>
            <person name="Yuan Z."/>
            <person name="Fan G."/>
            <person name="Xing Z."/>
            <person name="Han C."/>
            <person name="Pan H."/>
            <person name="Zhong X."/>
            <person name="Shi W."/>
            <person name="Liang X."/>
            <person name="Du D."/>
            <person name="Sun F."/>
            <person name="Xu Z."/>
            <person name="Hao R."/>
            <person name="Lv T."/>
            <person name="Lv Y."/>
            <person name="Zheng Z."/>
            <person name="Sun M."/>
            <person name="Luo L."/>
            <person name="Cai M."/>
            <person name="Gao Y."/>
            <person name="Wang J."/>
            <person name="Yin Y."/>
            <person name="Xu X."/>
            <person name="Cheng T."/>
            <person name="Wang J."/>
        </authorList>
    </citation>
    <scope>NUCLEOTIDE SEQUENCE [LARGE SCALE GENOMIC DNA]</scope>
</reference>
<dbReference type="Gene3D" id="3.30.559.10">
    <property type="entry name" value="Chloramphenicol acetyltransferase-like domain"/>
    <property type="match status" value="2"/>
</dbReference>
<evidence type="ECO:0000313" key="5">
    <source>
        <dbReference type="RefSeq" id="XP_008222036.2"/>
    </source>
</evidence>
<protein>
    <submittedName>
        <fullName evidence="5">Acylsugar acyltransferase 3-like</fullName>
    </submittedName>
</protein>
<dbReference type="PANTHER" id="PTHR31623:SF122">
    <property type="entry name" value="HXXXD-TYPE ACYL-TRANSFERASE FAMILY PROTEIN"/>
    <property type="match status" value="1"/>
</dbReference>
<dbReference type="InterPro" id="IPR023213">
    <property type="entry name" value="CAT-like_dom_sf"/>
</dbReference>
<keyword evidence="4" id="KW-1185">Reference proteome</keyword>
<dbReference type="RefSeq" id="XP_008222036.2">
    <property type="nucleotide sequence ID" value="XM_008223814.2"/>
</dbReference>
<comment type="similarity">
    <text evidence="1">Belongs to the plant acyltransferase family.</text>
</comment>
<evidence type="ECO:0000256" key="2">
    <source>
        <dbReference type="ARBA" id="ARBA00022679"/>
    </source>
</evidence>
<gene>
    <name evidence="5" type="primary">LOC103321964</name>
</gene>
<dbReference type="Proteomes" id="UP000694861">
    <property type="component" value="Linkage group LG2"/>
</dbReference>